<dbReference type="STRING" id="1236973.JCM9157_1873"/>
<organism evidence="2 3">
    <name type="scientific">Halalkalibacter akibai (strain ATCC 43226 / DSM 21942 / CIP 109018 / JCM 9157 / 1139)</name>
    <name type="common">Bacillus akibai</name>
    <dbReference type="NCBI Taxonomy" id="1236973"/>
    <lineage>
        <taxon>Bacteria</taxon>
        <taxon>Bacillati</taxon>
        <taxon>Bacillota</taxon>
        <taxon>Bacilli</taxon>
        <taxon>Bacillales</taxon>
        <taxon>Bacillaceae</taxon>
        <taxon>Halalkalibacter</taxon>
    </lineage>
</organism>
<evidence type="ECO:0008006" key="4">
    <source>
        <dbReference type="Google" id="ProtNLM"/>
    </source>
</evidence>
<evidence type="ECO:0000256" key="1">
    <source>
        <dbReference type="SAM" id="Phobius"/>
    </source>
</evidence>
<dbReference type="Pfam" id="PF04854">
    <property type="entry name" value="DUF624"/>
    <property type="match status" value="1"/>
</dbReference>
<dbReference type="InterPro" id="IPR006938">
    <property type="entry name" value="DUF624"/>
</dbReference>
<accession>W4QT29</accession>
<keyword evidence="1" id="KW-1133">Transmembrane helix</keyword>
<sequence length="219" mass="25535">MEMNGFMGNFYRISVFISRLAYINVLWIMFTLLGLVLFGLMPATVAMFAVIRKWINGTEDFPMFKTFWQNYKSEFVKSNIFGLFFAFLGYILYVNFLIVADQVLWMTVVRYILLVICILYIITVLMFFPVYVHFKLKGAEYLKTALFLGMAYPQYTIVMILGIVGIQYIMMYLPGLIPFFTASLIGYVITKIATIIFKVVERKSKVAEEQQRAEEIQVF</sequence>
<evidence type="ECO:0000313" key="3">
    <source>
        <dbReference type="Proteomes" id="UP000018896"/>
    </source>
</evidence>
<keyword evidence="1" id="KW-0812">Transmembrane</keyword>
<feature type="transmembrane region" description="Helical" evidence="1">
    <location>
        <begin position="111"/>
        <end position="134"/>
    </location>
</feature>
<name>W4QT29_HALA3</name>
<dbReference type="OrthoDB" id="2182676at2"/>
<evidence type="ECO:0000313" key="2">
    <source>
        <dbReference type="EMBL" id="GAE34793.1"/>
    </source>
</evidence>
<feature type="transmembrane region" description="Helical" evidence="1">
    <location>
        <begin position="176"/>
        <end position="197"/>
    </location>
</feature>
<dbReference type="EMBL" id="BAUV01000011">
    <property type="protein sequence ID" value="GAE34793.1"/>
    <property type="molecule type" value="Genomic_DNA"/>
</dbReference>
<dbReference type="eggNOG" id="COG5578">
    <property type="taxonomic scope" value="Bacteria"/>
</dbReference>
<keyword evidence="3" id="KW-1185">Reference proteome</keyword>
<dbReference type="Proteomes" id="UP000018896">
    <property type="component" value="Unassembled WGS sequence"/>
</dbReference>
<feature type="transmembrane region" description="Helical" evidence="1">
    <location>
        <begin position="80"/>
        <end position="99"/>
    </location>
</feature>
<dbReference type="RefSeq" id="WP_035663878.1">
    <property type="nucleotide sequence ID" value="NZ_BAUV01000011.1"/>
</dbReference>
<proteinExistence type="predicted"/>
<feature type="transmembrane region" description="Helical" evidence="1">
    <location>
        <begin position="20"/>
        <end position="51"/>
    </location>
</feature>
<gene>
    <name evidence="2" type="ORF">JCM9157_1873</name>
</gene>
<feature type="transmembrane region" description="Helical" evidence="1">
    <location>
        <begin position="146"/>
        <end position="170"/>
    </location>
</feature>
<dbReference type="AlphaFoldDB" id="W4QT29"/>
<keyword evidence="1" id="KW-0472">Membrane</keyword>
<protein>
    <recommendedName>
        <fullName evidence="4">DUF624 domain-containing protein</fullName>
    </recommendedName>
</protein>
<reference evidence="2 3" key="1">
    <citation type="journal article" date="2014" name="Genome Announc.">
        <title>Draft Genome Sequences of Three Alkaliphilic Bacillus Strains, Bacillus wakoensis JCM 9140T, Bacillus akibai JCM 9157T, and Bacillus hemicellulosilyticus JCM 9152T.</title>
        <authorList>
            <person name="Yuki M."/>
            <person name="Oshima K."/>
            <person name="Suda W."/>
            <person name="Oshida Y."/>
            <person name="Kitamura K."/>
            <person name="Iida T."/>
            <person name="Hattori M."/>
            <person name="Ohkuma M."/>
        </authorList>
    </citation>
    <scope>NUCLEOTIDE SEQUENCE [LARGE SCALE GENOMIC DNA]</scope>
    <source>
        <strain evidence="2 3">JCM 9157</strain>
    </source>
</reference>
<comment type="caution">
    <text evidence="2">The sequence shown here is derived from an EMBL/GenBank/DDBJ whole genome shotgun (WGS) entry which is preliminary data.</text>
</comment>